<dbReference type="EMBL" id="CAKP01000036">
    <property type="protein sequence ID" value="CCJ32869.1"/>
    <property type="molecule type" value="Genomic_DNA"/>
</dbReference>
<dbReference type="AlphaFoldDB" id="I7K5S2"/>
<comment type="caution">
    <text evidence="1">The sequence shown here is derived from an EMBL/GenBank/DDBJ whole genome shotgun (WGS) entry which is preliminary data.</text>
</comment>
<accession>I7K5S2</accession>
<proteinExistence type="predicted"/>
<name>I7K5S2_9CLOT</name>
<reference evidence="1 2" key="1">
    <citation type="journal article" date="2011" name="J. Bacteriol.">
        <title>Draft genome sequence of Caloramator australicus strain RC3T, a thermoanaerobe from the Great Artesian Basin of Australia.</title>
        <authorList>
            <person name="Ogg C.D."/>
            <person name="Patel B.K.C."/>
        </authorList>
    </citation>
    <scope>NUCLEOTIDE SEQUENCE [LARGE SCALE GENOMIC DNA]</scope>
    <source>
        <strain evidence="1 2">RC3</strain>
    </source>
</reference>
<keyword evidence="2" id="KW-1185">Reference proteome</keyword>
<dbReference type="STRING" id="857293.CAAU_0785"/>
<dbReference type="Proteomes" id="UP000007652">
    <property type="component" value="Unassembled WGS sequence"/>
</dbReference>
<gene>
    <name evidence="1" type="ORF">CAAU_0785</name>
</gene>
<organism evidence="1 2">
    <name type="scientific">Caloramator australicus RC3</name>
    <dbReference type="NCBI Taxonomy" id="857293"/>
    <lineage>
        <taxon>Bacteria</taxon>
        <taxon>Bacillati</taxon>
        <taxon>Bacillota</taxon>
        <taxon>Clostridia</taxon>
        <taxon>Eubacteriales</taxon>
        <taxon>Clostridiaceae</taxon>
        <taxon>Caloramator</taxon>
    </lineage>
</organism>
<dbReference type="RefSeq" id="WP_008908145.1">
    <property type="nucleotide sequence ID" value="NZ_CAKP01000036.1"/>
</dbReference>
<evidence type="ECO:0000313" key="2">
    <source>
        <dbReference type="Proteomes" id="UP000007652"/>
    </source>
</evidence>
<evidence type="ECO:0000313" key="1">
    <source>
        <dbReference type="EMBL" id="CCJ32869.1"/>
    </source>
</evidence>
<sequence length="61" mass="7648">MDKQKVLTKDEFVRRLMSDMAKKRRERIRQAKEKESDIYGVIMDNHYRIERYLKHSRVHRK</sequence>
<protein>
    <submittedName>
        <fullName evidence="1">Uncharacterized protein</fullName>
    </submittedName>
</protein>